<dbReference type="EMBL" id="BAAAYL010000001">
    <property type="protein sequence ID" value="GAA3380167.1"/>
    <property type="molecule type" value="Genomic_DNA"/>
</dbReference>
<dbReference type="Gene3D" id="3.60.40.10">
    <property type="entry name" value="PPM-type phosphatase domain"/>
    <property type="match status" value="1"/>
</dbReference>
<proteinExistence type="predicted"/>
<dbReference type="Gene3D" id="3.30.565.10">
    <property type="entry name" value="Histidine kinase-like ATPase, C-terminal domain"/>
    <property type="match status" value="1"/>
</dbReference>
<name>A0ABP6SMH8_9ACTN</name>
<gene>
    <name evidence="4" type="ORF">GCM10020367_02170</name>
    <name evidence="5" type="ORF">GCM10020367_66670</name>
</gene>
<evidence type="ECO:0000313" key="6">
    <source>
        <dbReference type="Proteomes" id="UP001499990"/>
    </source>
</evidence>
<evidence type="ECO:0000259" key="3">
    <source>
        <dbReference type="Pfam" id="PF13581"/>
    </source>
</evidence>
<evidence type="ECO:0000313" key="5">
    <source>
        <dbReference type="EMBL" id="GAA3380167.1"/>
    </source>
</evidence>
<dbReference type="InterPro" id="IPR036457">
    <property type="entry name" value="PPM-type-like_dom_sf"/>
</dbReference>
<dbReference type="Pfam" id="PF07228">
    <property type="entry name" value="SpoIIE"/>
    <property type="match status" value="1"/>
</dbReference>
<reference evidence="5" key="1">
    <citation type="journal article" date="2014" name="Int. J. Syst. Evol. Microbiol.">
        <title>Complete genome of a new Firmicutes species belonging to the dominant human colonic microbiota ('Ruminococcus bicirculans') reveals two chromosomes and a selective capacity to utilize plant glucans.</title>
        <authorList>
            <consortium name="NISC Comparative Sequencing Program"/>
            <person name="Wegmann U."/>
            <person name="Louis P."/>
            <person name="Goesmann A."/>
            <person name="Henrissat B."/>
            <person name="Duncan S.H."/>
            <person name="Flint H.J."/>
        </authorList>
    </citation>
    <scope>NUCLEOTIDE SEQUENCE</scope>
    <source>
        <strain evidence="5">JCM 9651</strain>
    </source>
</reference>
<evidence type="ECO:0000259" key="2">
    <source>
        <dbReference type="Pfam" id="PF07228"/>
    </source>
</evidence>
<dbReference type="InterPro" id="IPR001932">
    <property type="entry name" value="PPM-type_phosphatase-like_dom"/>
</dbReference>
<comment type="caution">
    <text evidence="5">The sequence shown here is derived from an EMBL/GenBank/DDBJ whole genome shotgun (WGS) entry which is preliminary data.</text>
</comment>
<feature type="domain" description="Histidine kinase/HSP90-like ATPase" evidence="3">
    <location>
        <begin position="123"/>
        <end position="230"/>
    </location>
</feature>
<accession>A0ABP6SMH8</accession>
<reference evidence="6" key="2">
    <citation type="journal article" date="2019" name="Int. J. Syst. Evol. Microbiol.">
        <title>The Global Catalogue of Microorganisms (GCM) 10K type strain sequencing project: providing services to taxonomists for standard genome sequencing and annotation.</title>
        <authorList>
            <consortium name="The Broad Institute Genomics Platform"/>
            <consortium name="The Broad Institute Genome Sequencing Center for Infectious Disease"/>
            <person name="Wu L."/>
            <person name="Ma J."/>
        </authorList>
    </citation>
    <scope>NUCLEOTIDE SEQUENCE [LARGE SCALE GENOMIC DNA]</scope>
    <source>
        <strain evidence="6">JCM 9651</strain>
    </source>
</reference>
<dbReference type="InterPro" id="IPR036890">
    <property type="entry name" value="HATPase_C_sf"/>
</dbReference>
<evidence type="ECO:0000256" key="1">
    <source>
        <dbReference type="ARBA" id="ARBA00022527"/>
    </source>
</evidence>
<dbReference type="InterPro" id="IPR050267">
    <property type="entry name" value="Anti-sigma-factor_SerPK"/>
</dbReference>
<keyword evidence="1" id="KW-0418">Kinase</keyword>
<keyword evidence="1" id="KW-0808">Transferase</keyword>
<keyword evidence="6" id="KW-1185">Reference proteome</keyword>
<dbReference type="Proteomes" id="UP001499990">
    <property type="component" value="Unassembled WGS sequence"/>
</dbReference>
<dbReference type="InterPro" id="IPR003594">
    <property type="entry name" value="HATPase_dom"/>
</dbReference>
<feature type="domain" description="PPM-type phosphatase" evidence="2">
    <location>
        <begin position="1"/>
        <end position="109"/>
    </location>
</feature>
<organism evidence="5 6">
    <name type="scientific">Streptomyces sannanensis</name>
    <dbReference type="NCBI Taxonomy" id="285536"/>
    <lineage>
        <taxon>Bacteria</taxon>
        <taxon>Bacillati</taxon>
        <taxon>Actinomycetota</taxon>
        <taxon>Actinomycetes</taxon>
        <taxon>Kitasatosporales</taxon>
        <taxon>Streptomycetaceae</taxon>
        <taxon>Streptomyces</taxon>
    </lineage>
</organism>
<dbReference type="CDD" id="cd16936">
    <property type="entry name" value="HATPase_RsbW-like"/>
    <property type="match status" value="1"/>
</dbReference>
<dbReference type="Pfam" id="PF13581">
    <property type="entry name" value="HATPase_c_2"/>
    <property type="match status" value="1"/>
</dbReference>
<dbReference type="SUPFAM" id="SSF55874">
    <property type="entry name" value="ATPase domain of HSP90 chaperone/DNA topoisomerase II/histidine kinase"/>
    <property type="match status" value="1"/>
</dbReference>
<keyword evidence="1" id="KW-0723">Serine/threonine-protein kinase</keyword>
<dbReference type="PANTHER" id="PTHR35526">
    <property type="entry name" value="ANTI-SIGMA-F FACTOR RSBW-RELATED"/>
    <property type="match status" value="1"/>
</dbReference>
<dbReference type="PANTHER" id="PTHR35526:SF3">
    <property type="entry name" value="ANTI-SIGMA-F FACTOR RSBW"/>
    <property type="match status" value="1"/>
</dbReference>
<dbReference type="EMBL" id="BAAAYL010000001">
    <property type="protein sequence ID" value="GAA3367530.1"/>
    <property type="molecule type" value="Genomic_DNA"/>
</dbReference>
<evidence type="ECO:0000313" key="4">
    <source>
        <dbReference type="EMBL" id="GAA3367530.1"/>
    </source>
</evidence>
<protein>
    <submittedName>
        <fullName evidence="5">Uncharacterized protein</fullName>
    </submittedName>
</protein>
<reference evidence="5" key="3">
    <citation type="submission" date="2023-12" db="EMBL/GenBank/DDBJ databases">
        <authorList>
            <person name="Sun Q."/>
            <person name="Inoue M."/>
        </authorList>
    </citation>
    <scope>NUCLEOTIDE SEQUENCE</scope>
    <source>
        <strain evidence="5">JCM 9651</strain>
    </source>
</reference>
<sequence length="255" mass="27591">MARAGHLPPALVHPDGTVEFVELPAGPPLGLGGMPFETAELEPSEGSQLVFYTDGLVEERSRDIEEGIELLRRALAHPDRPPLESCRAVLDALLPARPRDDVALLIARTRVLSRDSVADWDVPFDPSSVAAMRAAAMEKLDEWGMSALAFGTELVLSELVTNAVRHGSAPIRVRLIRDRSLTCEVSDGSSTAPHLRYAATTDEGGRGLFLVAQIAQRWGTRYTPDGKVIWAEQPLPGSTRGAEAELPDFLNIDGL</sequence>